<evidence type="ECO:0000256" key="9">
    <source>
        <dbReference type="ARBA" id="ARBA00022777"/>
    </source>
</evidence>
<dbReference type="InterPro" id="IPR000121">
    <property type="entry name" value="PEP_util_C"/>
</dbReference>
<evidence type="ECO:0000259" key="15">
    <source>
        <dbReference type="Pfam" id="PF01326"/>
    </source>
</evidence>
<dbReference type="InterPro" id="IPR008279">
    <property type="entry name" value="PEP-util_enz_mobile_dom"/>
</dbReference>
<keyword evidence="11" id="KW-0460">Magnesium</keyword>
<dbReference type="GO" id="GO:0046872">
    <property type="term" value="F:metal ion binding"/>
    <property type="evidence" value="ECO:0007669"/>
    <property type="project" value="UniProtKB-KW"/>
</dbReference>
<evidence type="ECO:0000256" key="5">
    <source>
        <dbReference type="ARBA" id="ARBA00020138"/>
    </source>
</evidence>
<feature type="domain" description="PEP-utilising enzyme C-terminal" evidence="16">
    <location>
        <begin position="285"/>
        <end position="647"/>
    </location>
</feature>
<dbReference type="SUPFAM" id="SSF56059">
    <property type="entry name" value="Glutathione synthetase ATP-binding domain-like"/>
    <property type="match status" value="1"/>
</dbReference>
<dbReference type="InterPro" id="IPR018274">
    <property type="entry name" value="PEP_util_AS"/>
</dbReference>
<comment type="function">
    <text evidence="2">Catalyzes the reversible phosphorylation of pyruvate and phosphate.</text>
</comment>
<evidence type="ECO:0000313" key="17">
    <source>
        <dbReference type="EMBL" id="BBO83465.1"/>
    </source>
</evidence>
<dbReference type="Pfam" id="PF02896">
    <property type="entry name" value="PEP-utilizers_C"/>
    <property type="match status" value="1"/>
</dbReference>
<dbReference type="InterPro" id="IPR002192">
    <property type="entry name" value="PPDK_AMP/ATP-bd"/>
</dbReference>
<dbReference type="KEGG" id="dov:DSCO28_40310"/>
<dbReference type="Pfam" id="PF00391">
    <property type="entry name" value="PEP-utilizers"/>
    <property type="match status" value="1"/>
</dbReference>
<dbReference type="SUPFAM" id="SSF52009">
    <property type="entry name" value="Phosphohistidine domain"/>
    <property type="match status" value="1"/>
</dbReference>
<evidence type="ECO:0000256" key="3">
    <source>
        <dbReference type="ARBA" id="ARBA00007837"/>
    </source>
</evidence>
<feature type="region of interest" description="Disordered" evidence="13">
    <location>
        <begin position="1"/>
        <end position="31"/>
    </location>
</feature>
<evidence type="ECO:0000256" key="4">
    <source>
        <dbReference type="ARBA" id="ARBA00011994"/>
    </source>
</evidence>
<dbReference type="InterPro" id="IPR010121">
    <property type="entry name" value="Pyruvate_phosphate_dikinase"/>
</dbReference>
<dbReference type="GO" id="GO:0016301">
    <property type="term" value="F:kinase activity"/>
    <property type="evidence" value="ECO:0007669"/>
    <property type="project" value="UniProtKB-KW"/>
</dbReference>
<evidence type="ECO:0000256" key="8">
    <source>
        <dbReference type="ARBA" id="ARBA00022741"/>
    </source>
</evidence>
<evidence type="ECO:0000259" key="16">
    <source>
        <dbReference type="Pfam" id="PF02896"/>
    </source>
</evidence>
<dbReference type="GO" id="GO:0005524">
    <property type="term" value="F:ATP binding"/>
    <property type="evidence" value="ECO:0007669"/>
    <property type="project" value="UniProtKB-KW"/>
</dbReference>
<dbReference type="Gene3D" id="3.30.470.20">
    <property type="entry name" value="ATP-grasp fold, B domain"/>
    <property type="match status" value="1"/>
</dbReference>
<feature type="domain" description="Pyruvate phosphate dikinase AMP/ATP-binding" evidence="15">
    <location>
        <begin position="62"/>
        <end position="114"/>
    </location>
</feature>
<keyword evidence="6" id="KW-0808">Transferase</keyword>
<gene>
    <name evidence="17" type="ORF">DSCO28_40310</name>
</gene>
<dbReference type="PANTHER" id="PTHR22931:SF9">
    <property type="entry name" value="PYRUVATE, PHOSPHATE DIKINASE 1, CHLOROPLASTIC"/>
    <property type="match status" value="1"/>
</dbReference>
<dbReference type="InterPro" id="IPR040442">
    <property type="entry name" value="Pyrv_kinase-like_dom_sf"/>
</dbReference>
<evidence type="ECO:0000259" key="14">
    <source>
        <dbReference type="Pfam" id="PF00391"/>
    </source>
</evidence>
<dbReference type="Pfam" id="PF01326">
    <property type="entry name" value="PPDK_N"/>
    <property type="match status" value="1"/>
</dbReference>
<dbReference type="InterPro" id="IPR015813">
    <property type="entry name" value="Pyrv/PenolPyrv_kinase-like_dom"/>
</dbReference>
<evidence type="ECO:0000256" key="10">
    <source>
        <dbReference type="ARBA" id="ARBA00022840"/>
    </source>
</evidence>
<dbReference type="Gene3D" id="3.50.30.10">
    <property type="entry name" value="Phosphohistidine domain"/>
    <property type="match status" value="1"/>
</dbReference>
<name>A0A5K7ZTD4_9BACT</name>
<keyword evidence="9" id="KW-0418">Kinase</keyword>
<reference evidence="17 18" key="1">
    <citation type="submission" date="2019-11" db="EMBL/GenBank/DDBJ databases">
        <title>Comparative genomics of hydrocarbon-degrading Desulfosarcina strains.</title>
        <authorList>
            <person name="Watanabe M."/>
            <person name="Kojima H."/>
            <person name="Fukui M."/>
        </authorList>
    </citation>
    <scope>NUCLEOTIDE SEQUENCE [LARGE SCALE GENOMIC DNA]</scope>
    <source>
        <strain evidence="17 18">28bB2T</strain>
    </source>
</reference>
<dbReference type="Gene3D" id="1.10.189.10">
    <property type="entry name" value="Pyruvate Phosphate Dikinase, domain 2"/>
    <property type="match status" value="1"/>
</dbReference>
<dbReference type="Gene3D" id="3.20.20.60">
    <property type="entry name" value="Phosphoenolpyruvate-binding domains"/>
    <property type="match status" value="1"/>
</dbReference>
<organism evidence="17 18">
    <name type="scientific">Desulfosarcina ovata subsp. sediminis</name>
    <dbReference type="NCBI Taxonomy" id="885957"/>
    <lineage>
        <taxon>Bacteria</taxon>
        <taxon>Pseudomonadati</taxon>
        <taxon>Thermodesulfobacteriota</taxon>
        <taxon>Desulfobacteria</taxon>
        <taxon>Desulfobacterales</taxon>
        <taxon>Desulfosarcinaceae</taxon>
        <taxon>Desulfosarcina</taxon>
    </lineage>
</organism>
<comment type="cofactor">
    <cofactor evidence="1">
        <name>Mg(2+)</name>
        <dbReference type="ChEBI" id="CHEBI:18420"/>
    </cofactor>
</comment>
<dbReference type="PANTHER" id="PTHR22931">
    <property type="entry name" value="PHOSPHOENOLPYRUVATE DIKINASE-RELATED"/>
    <property type="match status" value="1"/>
</dbReference>
<evidence type="ECO:0000256" key="7">
    <source>
        <dbReference type="ARBA" id="ARBA00022723"/>
    </source>
</evidence>
<keyword evidence="8" id="KW-0547">Nucleotide-binding</keyword>
<dbReference type="PROSITE" id="PS00370">
    <property type="entry name" value="PEP_ENZYMES_PHOS_SITE"/>
    <property type="match status" value="1"/>
</dbReference>
<proteinExistence type="inferred from homology"/>
<keyword evidence="7" id="KW-0479">Metal-binding</keyword>
<dbReference type="EC" id="2.7.9.1" evidence="4"/>
<protein>
    <recommendedName>
        <fullName evidence="5">Pyruvate, phosphate dikinase</fullName>
        <ecNumber evidence="4">2.7.9.1</ecNumber>
    </recommendedName>
    <alternativeName>
        <fullName evidence="12">Pyruvate, orthophosphate dikinase</fullName>
    </alternativeName>
</protein>
<evidence type="ECO:0000256" key="1">
    <source>
        <dbReference type="ARBA" id="ARBA00001946"/>
    </source>
</evidence>
<evidence type="ECO:0000256" key="6">
    <source>
        <dbReference type="ARBA" id="ARBA00022679"/>
    </source>
</evidence>
<dbReference type="AlphaFoldDB" id="A0A5K7ZTD4"/>
<evidence type="ECO:0000313" key="18">
    <source>
        <dbReference type="Proteomes" id="UP000425960"/>
    </source>
</evidence>
<evidence type="ECO:0000256" key="2">
    <source>
        <dbReference type="ARBA" id="ARBA00003144"/>
    </source>
</evidence>
<dbReference type="InterPro" id="IPR023151">
    <property type="entry name" value="PEP_util_CS"/>
</dbReference>
<dbReference type="SUPFAM" id="SSF51621">
    <property type="entry name" value="Phosphoenolpyruvate/pyruvate domain"/>
    <property type="match status" value="1"/>
</dbReference>
<dbReference type="Proteomes" id="UP000425960">
    <property type="component" value="Chromosome"/>
</dbReference>
<evidence type="ECO:0000256" key="11">
    <source>
        <dbReference type="ARBA" id="ARBA00022842"/>
    </source>
</evidence>
<accession>A0A5K7ZTD4</accession>
<dbReference type="EMBL" id="AP021876">
    <property type="protein sequence ID" value="BBO83465.1"/>
    <property type="molecule type" value="Genomic_DNA"/>
</dbReference>
<dbReference type="NCBIfam" id="TIGR01828">
    <property type="entry name" value="pyru_phos_dikin"/>
    <property type="match status" value="1"/>
</dbReference>
<dbReference type="InterPro" id="IPR036637">
    <property type="entry name" value="Phosphohistidine_dom_sf"/>
</dbReference>
<comment type="similarity">
    <text evidence="3">Belongs to the PEP-utilizing enzyme family.</text>
</comment>
<keyword evidence="10" id="KW-0067">ATP-binding</keyword>
<dbReference type="GO" id="GO:0050242">
    <property type="term" value="F:pyruvate, phosphate dikinase activity"/>
    <property type="evidence" value="ECO:0007669"/>
    <property type="project" value="UniProtKB-EC"/>
</dbReference>
<evidence type="ECO:0000256" key="12">
    <source>
        <dbReference type="ARBA" id="ARBA00032883"/>
    </source>
</evidence>
<feature type="domain" description="PEP-utilising enzyme mobile" evidence="14">
    <location>
        <begin position="182"/>
        <end position="262"/>
    </location>
</feature>
<sequence length="658" mass="72630">MFGNMDDDSATGVAMTRNGSTGERQLEGDYLTNAQGEDVVAGIRMTKDLSELKKEMPDLYAEFERIALLLEKHYREMQDMEFTIEKGKLWMLQTRDGKRTAQAAVRIAVEMADEGLIDRQTAVRRVKPEHVDFFLHPQFDPAALAGGKLLARGLNVSPGGAVGQVAFDANMAEAWAKNEGKAVIMVRPETKPDDVHGMLAAEGILTSRGGRTSHAALVARQFGKPAVVGASAITIDLTNREMTIGERTIHEGEWISIDGTAGVVYEGQLATMVPDIKDPWLIKLLDWADSFRTLGVWANADYPRDARRAVEYGAQGIGLCRSEHMFFETDRLPYFQKMIMADYPVERREALAALLPFQREDFAGLFRVMDGRPVIIRLIDPPLHEFLPDLVELVAELADLKIQLKHAPDMAAIDALLSDIRQKEQLRKRALSLREANPMLGLRGVRLGIYIPELTSMQVRAIFEAACMVVKEGIDVHPEVMIPLTSHVNELIRQRTVLEGEARTVMAEQGVTIGYKFGTMIELPRAALTADRIAEHAEFFSFGTNDLTQTTFGISRDDAEAGFLIEYMEGGILPANPFATLDRDGVGQLIDMAVRKGRASKPDLECGICGEHGGDPQSIALCHQLGLTYVSCSPFRVPIARLAAAHAALQETGRPHDE</sequence>
<dbReference type="PROSITE" id="PS00742">
    <property type="entry name" value="PEP_ENZYMES_2"/>
    <property type="match status" value="1"/>
</dbReference>
<evidence type="ECO:0000256" key="13">
    <source>
        <dbReference type="SAM" id="MobiDB-lite"/>
    </source>
</evidence>